<dbReference type="SUPFAM" id="SSF81383">
    <property type="entry name" value="F-box domain"/>
    <property type="match status" value="1"/>
</dbReference>
<dbReference type="RefSeq" id="XP_040759103.1">
    <property type="nucleotide sequence ID" value="XM_040911742.1"/>
</dbReference>
<dbReference type="InterPro" id="IPR036047">
    <property type="entry name" value="F-box-like_dom_sf"/>
</dbReference>
<protein>
    <recommendedName>
        <fullName evidence="2">F-box domain-containing protein</fullName>
    </recommendedName>
</protein>
<dbReference type="Gene3D" id="3.80.10.10">
    <property type="entry name" value="Ribonuclease Inhibitor"/>
    <property type="match status" value="1"/>
</dbReference>
<dbReference type="Pfam" id="PF12937">
    <property type="entry name" value="F-box-like"/>
    <property type="match status" value="1"/>
</dbReference>
<name>A0A165BNF9_9APHY</name>
<organism evidence="3 4">
    <name type="scientific">Laetiporus sulphureus 93-53</name>
    <dbReference type="NCBI Taxonomy" id="1314785"/>
    <lineage>
        <taxon>Eukaryota</taxon>
        <taxon>Fungi</taxon>
        <taxon>Dikarya</taxon>
        <taxon>Basidiomycota</taxon>
        <taxon>Agaricomycotina</taxon>
        <taxon>Agaricomycetes</taxon>
        <taxon>Polyporales</taxon>
        <taxon>Laetiporus</taxon>
    </lineage>
</organism>
<dbReference type="InterPro" id="IPR032675">
    <property type="entry name" value="LRR_dom_sf"/>
</dbReference>
<evidence type="ECO:0000313" key="3">
    <source>
        <dbReference type="EMBL" id="KZT01363.1"/>
    </source>
</evidence>
<dbReference type="InParanoid" id="A0A165BNF9"/>
<feature type="compositionally biased region" description="Polar residues" evidence="1">
    <location>
        <begin position="11"/>
        <end position="21"/>
    </location>
</feature>
<sequence>MTSPLSRKHSTLQAPSSSGPSPTIAHHDEGPAIEVAPSPSDPSNCRHERVQKTIDDLPDELLGKAFEEIHDDAVKNDVDLPRPYHLLNVMQVCRRWREVVQSHAYLWSVINKLPTNKEFTNFILDCAQQHTLSVVADVRPTTVESWHLVLEKSPQIASLQLRAGRDDIEKAINALVDAGAGCHMKSLGLENSQQIKYADTDGSIARLFIQAAHLRSLRVQNLSLPWQNIAPLLSLQHLTFEYMLGPRVPPSMSQVVHVLRGLPHLETFALVKVHPLWSEQAQLGPEILTLHNLRSLRIIDSLSKLLRIFLHSHLPALRELTLRASFSSRHDEADAFALSLASATASMPDSHCLHVFIIDSPETFRLEILSHAEVVVGAAIQNPDYDSAKVDVDIGLEKRRRYDYAYVRWMESLCTIRKFTNAHELVLEVRRWQIIGTSPNLYPSIDENLWSNILAQFNKLQILRVCRFAQYLEFSSILHVLSSVHPAKDAKNSSGCFLPELRALDMRGVDFSLDGYRDLLLECLEQRHLVAPVQELILSWCTGVSREFQDQLKDYVGIVRVEENPGTNTDAGGCHTLDGAQFEDIE</sequence>
<evidence type="ECO:0000256" key="1">
    <source>
        <dbReference type="SAM" id="MobiDB-lite"/>
    </source>
</evidence>
<feature type="region of interest" description="Disordered" evidence="1">
    <location>
        <begin position="1"/>
        <end position="46"/>
    </location>
</feature>
<dbReference type="SUPFAM" id="SSF52047">
    <property type="entry name" value="RNI-like"/>
    <property type="match status" value="1"/>
</dbReference>
<dbReference type="Proteomes" id="UP000076871">
    <property type="component" value="Unassembled WGS sequence"/>
</dbReference>
<feature type="compositionally biased region" description="Basic residues" evidence="1">
    <location>
        <begin position="1"/>
        <end position="10"/>
    </location>
</feature>
<dbReference type="AlphaFoldDB" id="A0A165BNF9"/>
<feature type="domain" description="F-box" evidence="2">
    <location>
        <begin position="54"/>
        <end position="108"/>
    </location>
</feature>
<reference evidence="3 4" key="1">
    <citation type="journal article" date="2016" name="Mol. Biol. Evol.">
        <title>Comparative Genomics of Early-Diverging Mushroom-Forming Fungi Provides Insights into the Origins of Lignocellulose Decay Capabilities.</title>
        <authorList>
            <person name="Nagy L.G."/>
            <person name="Riley R."/>
            <person name="Tritt A."/>
            <person name="Adam C."/>
            <person name="Daum C."/>
            <person name="Floudas D."/>
            <person name="Sun H."/>
            <person name="Yadav J.S."/>
            <person name="Pangilinan J."/>
            <person name="Larsson K.H."/>
            <person name="Matsuura K."/>
            <person name="Barry K."/>
            <person name="Labutti K."/>
            <person name="Kuo R."/>
            <person name="Ohm R.A."/>
            <person name="Bhattacharya S.S."/>
            <person name="Shirouzu T."/>
            <person name="Yoshinaga Y."/>
            <person name="Martin F.M."/>
            <person name="Grigoriev I.V."/>
            <person name="Hibbett D.S."/>
        </authorList>
    </citation>
    <scope>NUCLEOTIDE SEQUENCE [LARGE SCALE GENOMIC DNA]</scope>
    <source>
        <strain evidence="3 4">93-53</strain>
    </source>
</reference>
<dbReference type="GeneID" id="63828770"/>
<evidence type="ECO:0000313" key="4">
    <source>
        <dbReference type="Proteomes" id="UP000076871"/>
    </source>
</evidence>
<dbReference type="InterPro" id="IPR001810">
    <property type="entry name" value="F-box_dom"/>
</dbReference>
<evidence type="ECO:0000259" key="2">
    <source>
        <dbReference type="Pfam" id="PF12937"/>
    </source>
</evidence>
<accession>A0A165BNF9</accession>
<proteinExistence type="predicted"/>
<dbReference type="EMBL" id="KV427666">
    <property type="protein sequence ID" value="KZT01363.1"/>
    <property type="molecule type" value="Genomic_DNA"/>
</dbReference>
<dbReference type="Gene3D" id="1.20.1280.50">
    <property type="match status" value="1"/>
</dbReference>
<keyword evidence="4" id="KW-1185">Reference proteome</keyword>
<gene>
    <name evidence="3" type="ORF">LAESUDRAFT_752736</name>
</gene>